<evidence type="ECO:0000313" key="1">
    <source>
        <dbReference type="EMBL" id="ARZ66855.1"/>
    </source>
</evidence>
<dbReference type="RefSeq" id="WP_087925401.1">
    <property type="nucleotide sequence ID" value="NZ_CP021744.1"/>
</dbReference>
<evidence type="ECO:0000313" key="2">
    <source>
        <dbReference type="Proteomes" id="UP000195755"/>
    </source>
</evidence>
<dbReference type="AlphaFoldDB" id="A0A1Z2KXS3"/>
<name>A0A1Z2KXS3_9ACTN</name>
<organism evidence="1 2">
    <name type="scientific">Streptomyces albireticuli</name>
    <dbReference type="NCBI Taxonomy" id="1940"/>
    <lineage>
        <taxon>Bacteria</taxon>
        <taxon>Bacillati</taxon>
        <taxon>Actinomycetota</taxon>
        <taxon>Actinomycetes</taxon>
        <taxon>Kitasatosporales</taxon>
        <taxon>Streptomycetaceae</taxon>
        <taxon>Streptomyces</taxon>
    </lineage>
</organism>
<dbReference type="EMBL" id="CP021744">
    <property type="protein sequence ID" value="ARZ66855.1"/>
    <property type="molecule type" value="Genomic_DNA"/>
</dbReference>
<protein>
    <submittedName>
        <fullName evidence="1">Uncharacterized protein</fullName>
    </submittedName>
</protein>
<reference evidence="1 2" key="1">
    <citation type="submission" date="2017-06" db="EMBL/GenBank/DDBJ databases">
        <title>Streptomyces albireticuli Genome sequencing and assembly.</title>
        <authorList>
            <person name="Wang Y."/>
            <person name="Du B."/>
            <person name="Ding Y."/>
            <person name="Liu H."/>
            <person name="Hou Q."/>
            <person name="Liu K."/>
            <person name="Yao L."/>
            <person name="Wang C."/>
        </authorList>
    </citation>
    <scope>NUCLEOTIDE SEQUENCE [LARGE SCALE GENOMIC DNA]</scope>
    <source>
        <strain evidence="1 2">MDJK11</strain>
    </source>
</reference>
<proteinExistence type="predicted"/>
<dbReference type="OrthoDB" id="9963618at2"/>
<dbReference type="KEGG" id="salj:SMD11_1194"/>
<accession>A0A1Z2KXS3</accession>
<sequence>MLAGSVVLTAVPAAVADERPLDLTDAVADGACQHVAFGGLDFRVLCANEVSVEGVPPGGANG</sequence>
<dbReference type="Proteomes" id="UP000195755">
    <property type="component" value="Chromosome"/>
</dbReference>
<gene>
    <name evidence="1" type="ORF">SMD11_1194</name>
</gene>